<dbReference type="Proteomes" id="UP000253410">
    <property type="component" value="Unassembled WGS sequence"/>
</dbReference>
<dbReference type="AlphaFoldDB" id="A0A365XTP5"/>
<name>A0A365XTP5_9BACT</name>
<organism evidence="2 3">
    <name type="scientific">Chitinophaga flava</name>
    <dbReference type="NCBI Taxonomy" id="2259036"/>
    <lineage>
        <taxon>Bacteria</taxon>
        <taxon>Pseudomonadati</taxon>
        <taxon>Bacteroidota</taxon>
        <taxon>Chitinophagia</taxon>
        <taxon>Chitinophagales</taxon>
        <taxon>Chitinophagaceae</taxon>
        <taxon>Chitinophaga</taxon>
    </lineage>
</organism>
<evidence type="ECO:0000313" key="2">
    <source>
        <dbReference type="EMBL" id="RBL89391.1"/>
    </source>
</evidence>
<accession>A0A365XTP5</accession>
<comment type="caution">
    <text evidence="2">The sequence shown here is derived from an EMBL/GenBank/DDBJ whole genome shotgun (WGS) entry which is preliminary data.</text>
</comment>
<feature type="compositionally biased region" description="Low complexity" evidence="1">
    <location>
        <begin position="32"/>
        <end position="45"/>
    </location>
</feature>
<evidence type="ECO:0000313" key="3">
    <source>
        <dbReference type="Proteomes" id="UP000253410"/>
    </source>
</evidence>
<sequence>MYPMKNRYLFPISFLAIVACHETKTPVESTDAAPPAQEAAKAGNATTASNTLQITEPCAVFYSPDSIKLEKIKKENGEEAFYTITDDNLNYFADSNIFLESKGVKTVTAQKGKISFTSKDGKTTTINLNDEKYTWEVFLFNGKTVTNADISDIENEYEKYMKP</sequence>
<reference evidence="2 3" key="1">
    <citation type="submission" date="2018-05" db="EMBL/GenBank/DDBJ databases">
        <title>Chitinophaga sp. K3CV102501T nov., isolated from isolated from a monsoon evergreen broad-leaved forest soil.</title>
        <authorList>
            <person name="Lv Y."/>
        </authorList>
    </citation>
    <scope>NUCLEOTIDE SEQUENCE [LARGE SCALE GENOMIC DNA]</scope>
    <source>
        <strain evidence="2 3">GDMCC 1.1325</strain>
    </source>
</reference>
<feature type="region of interest" description="Disordered" evidence="1">
    <location>
        <begin position="28"/>
        <end position="47"/>
    </location>
</feature>
<gene>
    <name evidence="2" type="ORF">DF182_22995</name>
</gene>
<keyword evidence="3" id="KW-1185">Reference proteome</keyword>
<dbReference type="PROSITE" id="PS51257">
    <property type="entry name" value="PROKAR_LIPOPROTEIN"/>
    <property type="match status" value="1"/>
</dbReference>
<dbReference type="EMBL" id="QFFJ01000002">
    <property type="protein sequence ID" value="RBL89391.1"/>
    <property type="molecule type" value="Genomic_DNA"/>
</dbReference>
<proteinExistence type="predicted"/>
<evidence type="ECO:0000256" key="1">
    <source>
        <dbReference type="SAM" id="MobiDB-lite"/>
    </source>
</evidence>
<protein>
    <submittedName>
        <fullName evidence="2">Uncharacterized protein</fullName>
    </submittedName>
</protein>